<dbReference type="AlphaFoldDB" id="A0A2N5TV83"/>
<evidence type="ECO:0000313" key="3">
    <source>
        <dbReference type="Proteomes" id="UP000235392"/>
    </source>
</evidence>
<comment type="caution">
    <text evidence="2">The sequence shown here is derived from an EMBL/GenBank/DDBJ whole genome shotgun (WGS) entry which is preliminary data.</text>
</comment>
<reference evidence="2 3" key="1">
    <citation type="submission" date="2017-11" db="EMBL/GenBank/DDBJ databases">
        <title>De novo assembly and phasing of dikaryotic genomes from two isolates of Puccinia coronata f. sp. avenae, the causal agent of oat crown rust.</title>
        <authorList>
            <person name="Miller M.E."/>
            <person name="Zhang Y."/>
            <person name="Omidvar V."/>
            <person name="Sperschneider J."/>
            <person name="Schwessinger B."/>
            <person name="Raley C."/>
            <person name="Palmer J.M."/>
            <person name="Garnica D."/>
            <person name="Upadhyaya N."/>
            <person name="Rathjen J."/>
            <person name="Taylor J.M."/>
            <person name="Park R.F."/>
            <person name="Dodds P.N."/>
            <person name="Hirsch C.D."/>
            <person name="Kianian S.F."/>
            <person name="Figueroa M."/>
        </authorList>
    </citation>
    <scope>NUCLEOTIDE SEQUENCE [LARGE SCALE GENOMIC DNA]</scope>
    <source>
        <strain evidence="2">12SD80</strain>
    </source>
</reference>
<sequence>MRLMNNTTSQVGDSKLHTMGSIQIGTLQSRLSQILGDVNDFLNYDEQNNAENVLPPPLDEEDEDNEGEADEDGYLEDLEDMINQDMLQELANETNWQD</sequence>
<evidence type="ECO:0000313" key="2">
    <source>
        <dbReference type="EMBL" id="PLW29407.1"/>
    </source>
</evidence>
<accession>A0A2N5TV83</accession>
<dbReference type="Proteomes" id="UP000235392">
    <property type="component" value="Unassembled WGS sequence"/>
</dbReference>
<name>A0A2N5TV83_9BASI</name>
<dbReference type="EMBL" id="PGCI01000332">
    <property type="protein sequence ID" value="PLW29407.1"/>
    <property type="molecule type" value="Genomic_DNA"/>
</dbReference>
<gene>
    <name evidence="2" type="ORF">PCASD_20383</name>
</gene>
<feature type="compositionally biased region" description="Acidic residues" evidence="1">
    <location>
        <begin position="58"/>
        <end position="75"/>
    </location>
</feature>
<organism evidence="2 3">
    <name type="scientific">Puccinia coronata f. sp. avenae</name>
    <dbReference type="NCBI Taxonomy" id="200324"/>
    <lineage>
        <taxon>Eukaryota</taxon>
        <taxon>Fungi</taxon>
        <taxon>Dikarya</taxon>
        <taxon>Basidiomycota</taxon>
        <taxon>Pucciniomycotina</taxon>
        <taxon>Pucciniomycetes</taxon>
        <taxon>Pucciniales</taxon>
        <taxon>Pucciniaceae</taxon>
        <taxon>Puccinia</taxon>
    </lineage>
</organism>
<proteinExistence type="predicted"/>
<evidence type="ECO:0000256" key="1">
    <source>
        <dbReference type="SAM" id="MobiDB-lite"/>
    </source>
</evidence>
<protein>
    <submittedName>
        <fullName evidence="2">Uncharacterized protein</fullName>
    </submittedName>
</protein>
<feature type="region of interest" description="Disordered" evidence="1">
    <location>
        <begin position="46"/>
        <end position="75"/>
    </location>
</feature>